<feature type="domain" description="EF-hand" evidence="2">
    <location>
        <begin position="43"/>
        <end position="78"/>
    </location>
</feature>
<dbReference type="InterPro" id="IPR011992">
    <property type="entry name" value="EF-hand-dom_pair"/>
</dbReference>
<dbReference type="GO" id="GO:0005509">
    <property type="term" value="F:calcium ion binding"/>
    <property type="evidence" value="ECO:0007669"/>
    <property type="project" value="InterPro"/>
</dbReference>
<evidence type="ECO:0000256" key="1">
    <source>
        <dbReference type="SAM" id="SignalP"/>
    </source>
</evidence>
<sequence>MMTLRSVGLGLLALGFLALPARADDKDKKVVMDLPGPIDSLGDVQDSGRMLFMMADTNKDGQISQQEAIDAGHLLVGGYFFRADKDGNGSVSKEESAQAREALLAQRPILRVIVQRAQAKDPKVTAATRNVQQGVMSLLDTNSDGQIQGPEVRQAVQSTVQSVYAVADTNRDGQMSPSEVNAAVAGPRGLWFRRCIRRQIPTGTVN</sequence>
<keyword evidence="1" id="KW-0732">Signal</keyword>
<dbReference type="Pfam" id="PF13202">
    <property type="entry name" value="EF-hand_5"/>
    <property type="match status" value="2"/>
</dbReference>
<feature type="chain" id="PRO_5043493017" description="EF-hand domain-containing protein" evidence="1">
    <location>
        <begin position="24"/>
        <end position="206"/>
    </location>
</feature>
<reference evidence="3" key="1">
    <citation type="submission" date="2024-05" db="EMBL/GenBank/DDBJ databases">
        <title>Planctomycetes of the genus Singulisphaera possess chitinolytic capabilities.</title>
        <authorList>
            <person name="Ivanova A."/>
        </authorList>
    </citation>
    <scope>NUCLEOTIDE SEQUENCE</scope>
    <source>
        <strain evidence="3">Ch08T</strain>
    </source>
</reference>
<evidence type="ECO:0000313" key="3">
    <source>
        <dbReference type="EMBL" id="XBH02315.1"/>
    </source>
</evidence>
<name>A0AAU7CB23_9BACT</name>
<feature type="domain" description="EF-hand" evidence="2">
    <location>
        <begin position="127"/>
        <end position="162"/>
    </location>
</feature>
<gene>
    <name evidence="3" type="ORF">V5E97_28860</name>
</gene>
<dbReference type="PROSITE" id="PS00018">
    <property type="entry name" value="EF_HAND_1"/>
    <property type="match status" value="2"/>
</dbReference>
<dbReference type="Gene3D" id="1.10.238.10">
    <property type="entry name" value="EF-hand"/>
    <property type="match status" value="2"/>
</dbReference>
<dbReference type="InterPro" id="IPR018247">
    <property type="entry name" value="EF_Hand_1_Ca_BS"/>
</dbReference>
<proteinExistence type="predicted"/>
<dbReference type="InterPro" id="IPR002048">
    <property type="entry name" value="EF_hand_dom"/>
</dbReference>
<feature type="signal peptide" evidence="1">
    <location>
        <begin position="1"/>
        <end position="23"/>
    </location>
</feature>
<dbReference type="AlphaFoldDB" id="A0AAU7CB23"/>
<dbReference type="RefSeq" id="WP_406695057.1">
    <property type="nucleotide sequence ID" value="NZ_CP155447.1"/>
</dbReference>
<dbReference type="PROSITE" id="PS50222">
    <property type="entry name" value="EF_HAND_2"/>
    <property type="match status" value="2"/>
</dbReference>
<evidence type="ECO:0000259" key="2">
    <source>
        <dbReference type="PROSITE" id="PS50222"/>
    </source>
</evidence>
<dbReference type="EMBL" id="CP155447">
    <property type="protein sequence ID" value="XBH02315.1"/>
    <property type="molecule type" value="Genomic_DNA"/>
</dbReference>
<dbReference type="SMART" id="SM00054">
    <property type="entry name" value="EFh"/>
    <property type="match status" value="2"/>
</dbReference>
<organism evidence="3">
    <name type="scientific">Singulisphaera sp. Ch08</name>
    <dbReference type="NCBI Taxonomy" id="3120278"/>
    <lineage>
        <taxon>Bacteria</taxon>
        <taxon>Pseudomonadati</taxon>
        <taxon>Planctomycetota</taxon>
        <taxon>Planctomycetia</taxon>
        <taxon>Isosphaerales</taxon>
        <taxon>Isosphaeraceae</taxon>
        <taxon>Singulisphaera</taxon>
    </lineage>
</organism>
<dbReference type="SUPFAM" id="SSF47473">
    <property type="entry name" value="EF-hand"/>
    <property type="match status" value="1"/>
</dbReference>
<accession>A0AAU7CB23</accession>
<protein>
    <recommendedName>
        <fullName evidence="2">EF-hand domain-containing protein</fullName>
    </recommendedName>
</protein>